<gene>
    <name evidence="1" type="ORF">E2C01_007501</name>
</gene>
<accession>A0A5B7CZ70</accession>
<sequence>MGRTLWSRRGRGVAKRATAKRHAVATTEWLNFLWTIEGPHSSYSCLVINICLKVESEARMDPPIQTEYPRSGGAMILICIDDGASVVISFSILSAKPGQVVLPPDNTILA</sequence>
<evidence type="ECO:0000313" key="2">
    <source>
        <dbReference type="Proteomes" id="UP000324222"/>
    </source>
</evidence>
<proteinExistence type="predicted"/>
<dbReference type="EMBL" id="VSRR010000374">
    <property type="protein sequence ID" value="MPC14730.1"/>
    <property type="molecule type" value="Genomic_DNA"/>
</dbReference>
<reference evidence="1 2" key="1">
    <citation type="submission" date="2019-05" db="EMBL/GenBank/DDBJ databases">
        <title>Another draft genome of Portunus trituberculatus and its Hox gene families provides insights of decapod evolution.</title>
        <authorList>
            <person name="Jeong J.-H."/>
            <person name="Song I."/>
            <person name="Kim S."/>
            <person name="Choi T."/>
            <person name="Kim D."/>
            <person name="Ryu S."/>
            <person name="Kim W."/>
        </authorList>
    </citation>
    <scope>NUCLEOTIDE SEQUENCE [LARGE SCALE GENOMIC DNA]</scope>
    <source>
        <tissue evidence="1">Muscle</tissue>
    </source>
</reference>
<keyword evidence="2" id="KW-1185">Reference proteome</keyword>
<dbReference type="AlphaFoldDB" id="A0A5B7CZ70"/>
<protein>
    <submittedName>
        <fullName evidence="1">Uncharacterized protein</fullName>
    </submittedName>
</protein>
<organism evidence="1 2">
    <name type="scientific">Portunus trituberculatus</name>
    <name type="common">Swimming crab</name>
    <name type="synonym">Neptunus trituberculatus</name>
    <dbReference type="NCBI Taxonomy" id="210409"/>
    <lineage>
        <taxon>Eukaryota</taxon>
        <taxon>Metazoa</taxon>
        <taxon>Ecdysozoa</taxon>
        <taxon>Arthropoda</taxon>
        <taxon>Crustacea</taxon>
        <taxon>Multicrustacea</taxon>
        <taxon>Malacostraca</taxon>
        <taxon>Eumalacostraca</taxon>
        <taxon>Eucarida</taxon>
        <taxon>Decapoda</taxon>
        <taxon>Pleocyemata</taxon>
        <taxon>Brachyura</taxon>
        <taxon>Eubrachyura</taxon>
        <taxon>Portunoidea</taxon>
        <taxon>Portunidae</taxon>
        <taxon>Portuninae</taxon>
        <taxon>Portunus</taxon>
    </lineage>
</organism>
<comment type="caution">
    <text evidence="1">The sequence shown here is derived from an EMBL/GenBank/DDBJ whole genome shotgun (WGS) entry which is preliminary data.</text>
</comment>
<name>A0A5B7CZ70_PORTR</name>
<evidence type="ECO:0000313" key="1">
    <source>
        <dbReference type="EMBL" id="MPC14730.1"/>
    </source>
</evidence>
<dbReference type="Proteomes" id="UP000324222">
    <property type="component" value="Unassembled WGS sequence"/>
</dbReference>